<feature type="signal peptide" evidence="6">
    <location>
        <begin position="1"/>
        <end position="22"/>
    </location>
</feature>
<evidence type="ECO:0000256" key="6">
    <source>
        <dbReference type="SAM" id="SignalP"/>
    </source>
</evidence>
<dbReference type="PANTHER" id="PTHR11010:SF117">
    <property type="entry name" value="SERINE PROTEASE 16"/>
    <property type="match status" value="1"/>
</dbReference>
<protein>
    <submittedName>
        <fullName evidence="7">Uncharacterized protein</fullName>
    </submittedName>
</protein>
<comment type="similarity">
    <text evidence="1">Belongs to the peptidase S28 family.</text>
</comment>
<keyword evidence="4" id="KW-0378">Hydrolase</keyword>
<evidence type="ECO:0000256" key="5">
    <source>
        <dbReference type="ARBA" id="ARBA00023180"/>
    </source>
</evidence>
<evidence type="ECO:0000313" key="8">
    <source>
        <dbReference type="Proteomes" id="UP001367676"/>
    </source>
</evidence>
<dbReference type="Gene3D" id="1.20.120.980">
    <property type="entry name" value="Serine carboxypeptidase S28, SKS domain"/>
    <property type="match status" value="1"/>
</dbReference>
<evidence type="ECO:0000313" key="7">
    <source>
        <dbReference type="EMBL" id="KAK7584024.1"/>
    </source>
</evidence>
<dbReference type="PANTHER" id="PTHR11010">
    <property type="entry name" value="PROTEASE S28 PRO-X CARBOXYPEPTIDASE-RELATED"/>
    <property type="match status" value="1"/>
</dbReference>
<dbReference type="GO" id="GO:0008239">
    <property type="term" value="F:dipeptidyl-peptidase activity"/>
    <property type="evidence" value="ECO:0007669"/>
    <property type="project" value="TreeGrafter"/>
</dbReference>
<accession>A0AAN9TH16</accession>
<comment type="caution">
    <text evidence="7">The sequence shown here is derived from an EMBL/GenBank/DDBJ whole genome shotgun (WGS) entry which is preliminary data.</text>
</comment>
<dbReference type="InterPro" id="IPR029058">
    <property type="entry name" value="AB_hydrolase_fold"/>
</dbReference>
<proteinExistence type="inferred from homology"/>
<evidence type="ECO:0000256" key="2">
    <source>
        <dbReference type="ARBA" id="ARBA00022670"/>
    </source>
</evidence>
<sequence>MMFITTSTLILFVLNGISYSSSLSLFEDKLSGSEKINPLQQPNSEVKAKWFWFQQKLDHFDENNKNTWKQKYYEEEKYYEKGGPVYLLLENKHLLRSEMMSSGYWQSHGKENKAMLFYMPHRYHDFYTPLKSARSKDLIYLNTKQALEDFAAFIRAKNDEHEFPEGTKWIVFGSSFAGYLAAWLRAKYPDLVYGAVASSAPVLAQMDCPEYLNNVDNTLTKFNRKCQNDIAQANVDLDKLVESSDGRKEIGEIFQLCEPLDSHRYNVTLFATTVTNYISEAIQNDFKQKKLDQICKNMMKDAATKKPIQRYSEVISVLMKEKKKNKCLQTNFYTYSNNLRVTFSITAFYRGKFWLYQQCNELGWFLTSPKKSNTFSKNIELDYSLNLCSEIFGSSIDKKHIDGAVAKTNQLYGGLKLNTPRTLFVNGDSDPWRFAQITTNKVNKNVDVITIKGRILQSADEEIVLTGYMDDFQGKSVQQMPFLGPRLGTSENFVQIVDHFSPSDTRTWRQWYYKEESYYKKGGPVYLFISDRSDVDLSLVKGNYWFLHAQGQHAMIFILEHRFFSRSQPFTNTVTRNLQYLHSAQAVADAASFITEMNDKYTFPTSTKWIVIGGSHGGNLAAWLRLKYPHLVYGAVASSAMVHAQLELPEYLVTVSRILGDFKSQCKDDIEKANEKLDELSTTISGRLEIGRTFK</sequence>
<evidence type="ECO:0000256" key="1">
    <source>
        <dbReference type="ARBA" id="ARBA00011079"/>
    </source>
</evidence>
<organism evidence="7 8">
    <name type="scientific">Parthenolecanium corni</name>
    <dbReference type="NCBI Taxonomy" id="536013"/>
    <lineage>
        <taxon>Eukaryota</taxon>
        <taxon>Metazoa</taxon>
        <taxon>Ecdysozoa</taxon>
        <taxon>Arthropoda</taxon>
        <taxon>Hexapoda</taxon>
        <taxon>Insecta</taxon>
        <taxon>Pterygota</taxon>
        <taxon>Neoptera</taxon>
        <taxon>Paraneoptera</taxon>
        <taxon>Hemiptera</taxon>
        <taxon>Sternorrhyncha</taxon>
        <taxon>Coccoidea</taxon>
        <taxon>Coccidae</taxon>
        <taxon>Parthenolecanium</taxon>
    </lineage>
</organism>
<gene>
    <name evidence="7" type="ORF">V9T40_004987</name>
</gene>
<dbReference type="Pfam" id="PF05577">
    <property type="entry name" value="Peptidase_S28"/>
    <property type="match status" value="2"/>
</dbReference>
<feature type="chain" id="PRO_5042930489" evidence="6">
    <location>
        <begin position="23"/>
        <end position="695"/>
    </location>
</feature>
<reference evidence="7 8" key="1">
    <citation type="submission" date="2024-03" db="EMBL/GenBank/DDBJ databases">
        <title>Adaptation during the transition from Ophiocordyceps entomopathogen to insect associate is accompanied by gene loss and intensified selection.</title>
        <authorList>
            <person name="Ward C.M."/>
            <person name="Onetto C.A."/>
            <person name="Borneman A.R."/>
        </authorList>
    </citation>
    <scope>NUCLEOTIDE SEQUENCE [LARGE SCALE GENOMIC DNA]</scope>
    <source>
        <strain evidence="7">AWRI1</strain>
        <tissue evidence="7">Single Adult Female</tissue>
    </source>
</reference>
<dbReference type="Proteomes" id="UP001367676">
    <property type="component" value="Unassembled WGS sequence"/>
</dbReference>
<evidence type="ECO:0000256" key="4">
    <source>
        <dbReference type="ARBA" id="ARBA00022801"/>
    </source>
</evidence>
<dbReference type="GO" id="GO:0070008">
    <property type="term" value="F:serine-type exopeptidase activity"/>
    <property type="evidence" value="ECO:0007669"/>
    <property type="project" value="InterPro"/>
</dbReference>
<dbReference type="AlphaFoldDB" id="A0AAN9TH16"/>
<keyword evidence="8" id="KW-1185">Reference proteome</keyword>
<evidence type="ECO:0000256" key="3">
    <source>
        <dbReference type="ARBA" id="ARBA00022729"/>
    </source>
</evidence>
<dbReference type="SUPFAM" id="SSF53474">
    <property type="entry name" value="alpha/beta-Hydrolases"/>
    <property type="match status" value="2"/>
</dbReference>
<name>A0AAN9TH16_9HEMI</name>
<dbReference type="Gene3D" id="3.40.50.1820">
    <property type="entry name" value="alpha/beta hydrolase"/>
    <property type="match status" value="2"/>
</dbReference>
<keyword evidence="2" id="KW-0645">Protease</keyword>
<dbReference type="EMBL" id="JBBCAQ010000032">
    <property type="protein sequence ID" value="KAK7584024.1"/>
    <property type="molecule type" value="Genomic_DNA"/>
</dbReference>
<keyword evidence="3 6" id="KW-0732">Signal</keyword>
<dbReference type="InterPro" id="IPR042269">
    <property type="entry name" value="Ser_carbopepase_S28_SKS"/>
</dbReference>
<dbReference type="GO" id="GO:0006508">
    <property type="term" value="P:proteolysis"/>
    <property type="evidence" value="ECO:0007669"/>
    <property type="project" value="UniProtKB-KW"/>
</dbReference>
<keyword evidence="5" id="KW-0325">Glycoprotein</keyword>
<dbReference type="InterPro" id="IPR008758">
    <property type="entry name" value="Peptidase_S28"/>
</dbReference>